<comment type="caution">
    <text evidence="2">The sequence shown here is derived from an EMBL/GenBank/DDBJ whole genome shotgun (WGS) entry which is preliminary data.</text>
</comment>
<evidence type="ECO:0000256" key="1">
    <source>
        <dbReference type="SAM" id="MobiDB-lite"/>
    </source>
</evidence>
<protein>
    <submittedName>
        <fullName evidence="2">Uncharacterized protein</fullName>
    </submittedName>
</protein>
<feature type="non-terminal residue" evidence="2">
    <location>
        <position position="223"/>
    </location>
</feature>
<evidence type="ECO:0000313" key="3">
    <source>
        <dbReference type="Proteomes" id="UP000626109"/>
    </source>
</evidence>
<feature type="region of interest" description="Disordered" evidence="1">
    <location>
        <begin position="86"/>
        <end position="106"/>
    </location>
</feature>
<gene>
    <name evidence="2" type="ORF">PGLA2088_LOCUS23984</name>
</gene>
<feature type="non-terminal residue" evidence="2">
    <location>
        <position position="1"/>
    </location>
</feature>
<evidence type="ECO:0000313" key="2">
    <source>
        <dbReference type="EMBL" id="CAE8684518.1"/>
    </source>
</evidence>
<feature type="compositionally biased region" description="Low complexity" evidence="1">
    <location>
        <begin position="124"/>
        <end position="138"/>
    </location>
</feature>
<proteinExistence type="predicted"/>
<feature type="region of interest" description="Disordered" evidence="1">
    <location>
        <begin position="120"/>
        <end position="154"/>
    </location>
</feature>
<organism evidence="2 3">
    <name type="scientific">Polarella glacialis</name>
    <name type="common">Dinoflagellate</name>
    <dbReference type="NCBI Taxonomy" id="89957"/>
    <lineage>
        <taxon>Eukaryota</taxon>
        <taxon>Sar</taxon>
        <taxon>Alveolata</taxon>
        <taxon>Dinophyceae</taxon>
        <taxon>Suessiales</taxon>
        <taxon>Suessiaceae</taxon>
        <taxon>Polarella</taxon>
    </lineage>
</organism>
<dbReference type="EMBL" id="CAJNNW010026329">
    <property type="protein sequence ID" value="CAE8684518.1"/>
    <property type="molecule type" value="Genomic_DNA"/>
</dbReference>
<accession>A0A813JR89</accession>
<dbReference type="Proteomes" id="UP000626109">
    <property type="component" value="Unassembled WGS sequence"/>
</dbReference>
<sequence length="223" mass="22034">VLLAPVALLEIRAQDQLSEAVGSCADLTQTAGSALIQTKIQGSLSLSQRTSNDSSWIPDSVAHAAGSVADAASSAWDTVSSAVTNSSNASAGALTNTSNPSSSMLGSVADAASSAWEAVTSAVSGEDGSSKGGSTTSSPEVTSTGRSSDGVENASNASVVGSMEDAASSAWEAVSSAVSGSSSEASTTRLPRVISTSCKTKTDPSVETAWSAIRSQDGTACIF</sequence>
<reference evidence="2" key="1">
    <citation type="submission" date="2021-02" db="EMBL/GenBank/DDBJ databases">
        <authorList>
            <person name="Dougan E. K."/>
            <person name="Rhodes N."/>
            <person name="Thang M."/>
            <person name="Chan C."/>
        </authorList>
    </citation>
    <scope>NUCLEOTIDE SEQUENCE</scope>
</reference>
<feature type="compositionally biased region" description="Polar residues" evidence="1">
    <location>
        <begin position="93"/>
        <end position="105"/>
    </location>
</feature>
<name>A0A813JR89_POLGL</name>
<dbReference type="AlphaFoldDB" id="A0A813JR89"/>